<keyword evidence="1" id="KW-1133">Transmembrane helix</keyword>
<accession>A0A182T606</accession>
<evidence type="ECO:0000313" key="3">
    <source>
        <dbReference type="Proteomes" id="UP000075901"/>
    </source>
</evidence>
<keyword evidence="1" id="KW-0812">Transmembrane</keyword>
<organism evidence="2 3">
    <name type="scientific">Anopheles maculatus</name>
    <dbReference type="NCBI Taxonomy" id="74869"/>
    <lineage>
        <taxon>Eukaryota</taxon>
        <taxon>Metazoa</taxon>
        <taxon>Ecdysozoa</taxon>
        <taxon>Arthropoda</taxon>
        <taxon>Hexapoda</taxon>
        <taxon>Insecta</taxon>
        <taxon>Pterygota</taxon>
        <taxon>Neoptera</taxon>
        <taxon>Endopterygota</taxon>
        <taxon>Diptera</taxon>
        <taxon>Nematocera</taxon>
        <taxon>Culicoidea</taxon>
        <taxon>Culicidae</taxon>
        <taxon>Anophelinae</taxon>
        <taxon>Anopheles</taxon>
        <taxon>Anopheles maculatus group</taxon>
    </lineage>
</organism>
<reference evidence="2" key="2">
    <citation type="submission" date="2020-05" db="UniProtKB">
        <authorList>
            <consortium name="EnsemblMetazoa"/>
        </authorList>
    </citation>
    <scope>IDENTIFICATION</scope>
    <source>
        <strain evidence="2">maculatus3</strain>
    </source>
</reference>
<reference evidence="3" key="1">
    <citation type="submission" date="2013-09" db="EMBL/GenBank/DDBJ databases">
        <title>The Genome Sequence of Anopheles maculatus species B.</title>
        <authorList>
            <consortium name="The Broad Institute Genomics Platform"/>
            <person name="Neafsey D.E."/>
            <person name="Besansky N."/>
            <person name="Howell P."/>
            <person name="Walton C."/>
            <person name="Young S.K."/>
            <person name="Zeng Q."/>
            <person name="Gargeya S."/>
            <person name="Fitzgerald M."/>
            <person name="Haas B."/>
            <person name="Abouelleil A."/>
            <person name="Allen A.W."/>
            <person name="Alvarado L."/>
            <person name="Arachchi H.M."/>
            <person name="Berlin A.M."/>
            <person name="Chapman S.B."/>
            <person name="Gainer-Dewar J."/>
            <person name="Goldberg J."/>
            <person name="Griggs A."/>
            <person name="Gujja S."/>
            <person name="Hansen M."/>
            <person name="Howarth C."/>
            <person name="Imamovic A."/>
            <person name="Ireland A."/>
            <person name="Larimer J."/>
            <person name="McCowan C."/>
            <person name="Murphy C."/>
            <person name="Pearson M."/>
            <person name="Poon T.W."/>
            <person name="Priest M."/>
            <person name="Roberts A."/>
            <person name="Saif S."/>
            <person name="Shea T."/>
            <person name="Sisk P."/>
            <person name="Sykes S."/>
            <person name="Wortman J."/>
            <person name="Nusbaum C."/>
            <person name="Birren B."/>
        </authorList>
    </citation>
    <scope>NUCLEOTIDE SEQUENCE [LARGE SCALE GENOMIC DNA]</scope>
    <source>
        <strain evidence="3">maculatus3</strain>
    </source>
</reference>
<protein>
    <submittedName>
        <fullName evidence="2">Uncharacterized protein</fullName>
    </submittedName>
</protein>
<feature type="transmembrane region" description="Helical" evidence="1">
    <location>
        <begin position="282"/>
        <end position="305"/>
    </location>
</feature>
<keyword evidence="3" id="KW-1185">Reference proteome</keyword>
<dbReference type="Proteomes" id="UP000075901">
    <property type="component" value="Unassembled WGS sequence"/>
</dbReference>
<sequence length="309" mass="34816">MFPVLKKMEQRLLQVTFHKKTNGPPHHKQFRSQFPYRRWQPNPKQSVASIDGSKEYVQIKLGAVQQQQQQQTKMSSIGKVKSEFTITGRRSVTPTSITPRNTQIPVRKTPLTPQTAFERKKFLTRRKLMIGDAKAHLTHSSPSPGVQDVVHQDACEKPYVCSCDPELQGMEHLNPNCIYVNVCSEHARAGWSKYLTRLWLLVAKVVQLLVVCTIVALVCTAAVKGVYWCLGGKSVASSSEQAHPEDDSIFNEEEEENDENALNQDLMVLNQNGFSLTETTHAFSLLHVLIMTMARFFGWIGGVLLPGEE</sequence>
<keyword evidence="1" id="KW-0472">Membrane</keyword>
<feature type="transmembrane region" description="Helical" evidence="1">
    <location>
        <begin position="198"/>
        <end position="223"/>
    </location>
</feature>
<evidence type="ECO:0000256" key="1">
    <source>
        <dbReference type="SAM" id="Phobius"/>
    </source>
</evidence>
<dbReference type="AlphaFoldDB" id="A0A182T606"/>
<dbReference type="VEuPathDB" id="VectorBase:AMAM020335"/>
<dbReference type="EnsemblMetazoa" id="AMAM020335-RA">
    <property type="protein sequence ID" value="AMAM020335-PA"/>
    <property type="gene ID" value="AMAM020335"/>
</dbReference>
<proteinExistence type="predicted"/>
<name>A0A182T606_9DIPT</name>
<evidence type="ECO:0000313" key="2">
    <source>
        <dbReference type="EnsemblMetazoa" id="AMAM020335-PA"/>
    </source>
</evidence>